<feature type="transmembrane region" description="Helical" evidence="1">
    <location>
        <begin position="248"/>
        <end position="269"/>
    </location>
</feature>
<feature type="transmembrane region" description="Helical" evidence="1">
    <location>
        <begin position="197"/>
        <end position="216"/>
    </location>
</feature>
<reference evidence="2 3" key="1">
    <citation type="submission" date="2020-05" db="EMBL/GenBank/DDBJ databases">
        <title>Sulfurimonas marisnigri, sp. nov., and Sulfurimonas baltica, sp. nov., manganese oxide reducing chemolithoautotrophs of the class Epsilonproteobacteria isolated from the pelagic redoxclines of the Black and Baltic Seas and emended description of the genus Sulfurimonas.</title>
        <authorList>
            <person name="Henkel J.V."/>
            <person name="Laudan C."/>
            <person name="Werner J."/>
            <person name="Neu T."/>
            <person name="Plewe S."/>
            <person name="Sproer C."/>
            <person name="Bunk B."/>
            <person name="Schulz-Vogt H.N."/>
        </authorList>
    </citation>
    <scope>NUCLEOTIDE SEQUENCE [LARGE SCALE GENOMIC DNA]</scope>
    <source>
        <strain evidence="2 3">SoZ1</strain>
    </source>
</reference>
<feature type="transmembrane region" description="Helical" evidence="1">
    <location>
        <begin position="392"/>
        <end position="411"/>
    </location>
</feature>
<keyword evidence="3" id="KW-1185">Reference proteome</keyword>
<dbReference type="Proteomes" id="UP000593836">
    <property type="component" value="Chromosome"/>
</dbReference>
<feature type="transmembrane region" description="Helical" evidence="1">
    <location>
        <begin position="37"/>
        <end position="58"/>
    </location>
</feature>
<dbReference type="AlphaFoldDB" id="A0A7S7LZC8"/>
<feature type="transmembrane region" description="Helical" evidence="1">
    <location>
        <begin position="12"/>
        <end position="31"/>
    </location>
</feature>
<protein>
    <recommendedName>
        <fullName evidence="4">Oligosaccharide repeat unit polymerase</fullName>
    </recommendedName>
</protein>
<name>A0A7S7LZC8_9BACT</name>
<organism evidence="2 3">
    <name type="scientific">Candidatus Sulfurimonas marisnigri</name>
    <dbReference type="NCBI Taxonomy" id="2740405"/>
    <lineage>
        <taxon>Bacteria</taxon>
        <taxon>Pseudomonadati</taxon>
        <taxon>Campylobacterota</taxon>
        <taxon>Epsilonproteobacteria</taxon>
        <taxon>Campylobacterales</taxon>
        <taxon>Sulfurimonadaceae</taxon>
        <taxon>Sulfurimonas</taxon>
    </lineage>
</organism>
<feature type="transmembrane region" description="Helical" evidence="1">
    <location>
        <begin position="145"/>
        <end position="161"/>
    </location>
</feature>
<feature type="transmembrane region" description="Helical" evidence="1">
    <location>
        <begin position="423"/>
        <end position="442"/>
    </location>
</feature>
<dbReference type="RefSeq" id="WP_194366061.1">
    <property type="nucleotide sequence ID" value="NZ_CP054493.1"/>
</dbReference>
<feature type="transmembrane region" description="Helical" evidence="1">
    <location>
        <begin position="65"/>
        <end position="86"/>
    </location>
</feature>
<sequence length="477" mass="56021">MRIKNTYDLNSILTFINFLISICICYAFSFVDNNPYINHWTLVLGIILSIQTHIVLLIEKGSKDPFVIIFTFFIIFYYSLRVFTLSLYPESHVFDRYEYDASDSNFTMIFIIISNMFLYFGFFLIKVKKHFLDKRKEINTKSPSLYIYVFMFLILIINIFSEKFSGSLGVLFFLFNPQIGFIFVLIYFMTYKEKISSFLRICIFLFILSLILFLILSGSRSGIVTFIEILMAVLLAVNNNIKFLKKKVYMVFLFSPIIVVMLFFSYSLATTNRATGSSTANFNDKLTYASSMDLGMDGSKIEYFIAHICGRIGFFDFSSEIIAHREKYIDIFNLSTYGKSIIDNILTPGFDLFDQPKIANSLVFVYNDYGNPLKSNVASMYQSDQLGIHGELYVLFGYNSVWLFFLMAYFLKYVYNRIPSNNLFNIYLYKFFILFLFISMIKDFGLDWIILYNLLLLVSLYINSLFFRYRFKFYSKN</sequence>
<dbReference type="KEGG" id="smas:HUE87_09265"/>
<evidence type="ECO:0008006" key="4">
    <source>
        <dbReference type="Google" id="ProtNLM"/>
    </source>
</evidence>
<gene>
    <name evidence="2" type="ORF">HUE87_09265</name>
</gene>
<evidence type="ECO:0000313" key="2">
    <source>
        <dbReference type="EMBL" id="QOY54065.1"/>
    </source>
</evidence>
<dbReference type="EMBL" id="CP054493">
    <property type="protein sequence ID" value="QOY54065.1"/>
    <property type="molecule type" value="Genomic_DNA"/>
</dbReference>
<keyword evidence="1" id="KW-1133">Transmembrane helix</keyword>
<proteinExistence type="predicted"/>
<keyword evidence="1" id="KW-0812">Transmembrane</keyword>
<feature type="transmembrane region" description="Helical" evidence="1">
    <location>
        <begin position="167"/>
        <end position="190"/>
    </location>
</feature>
<evidence type="ECO:0000313" key="3">
    <source>
        <dbReference type="Proteomes" id="UP000593836"/>
    </source>
</evidence>
<evidence type="ECO:0000256" key="1">
    <source>
        <dbReference type="SAM" id="Phobius"/>
    </source>
</evidence>
<feature type="transmembrane region" description="Helical" evidence="1">
    <location>
        <begin position="448"/>
        <end position="467"/>
    </location>
</feature>
<feature type="transmembrane region" description="Helical" evidence="1">
    <location>
        <begin position="222"/>
        <end position="241"/>
    </location>
</feature>
<keyword evidence="1" id="KW-0472">Membrane</keyword>
<accession>A0A7S7LZC8</accession>
<feature type="transmembrane region" description="Helical" evidence="1">
    <location>
        <begin position="106"/>
        <end position="125"/>
    </location>
</feature>